<evidence type="ECO:0000256" key="1">
    <source>
        <dbReference type="ARBA" id="ARBA00023015"/>
    </source>
</evidence>
<protein>
    <submittedName>
        <fullName evidence="5">LacI family DNA-binding transcriptional regulator</fullName>
    </submittedName>
</protein>
<dbReference type="InterPro" id="IPR046335">
    <property type="entry name" value="LacI/GalR-like_sensor"/>
</dbReference>
<keyword evidence="2 5" id="KW-0238">DNA-binding</keyword>
<dbReference type="InterPro" id="IPR000843">
    <property type="entry name" value="HTH_LacI"/>
</dbReference>
<gene>
    <name evidence="5" type="ORF">GCM10009807_32380</name>
</gene>
<evidence type="ECO:0000256" key="2">
    <source>
        <dbReference type="ARBA" id="ARBA00023125"/>
    </source>
</evidence>
<accession>A0ABN2HDR0</accession>
<dbReference type="CDD" id="cd06267">
    <property type="entry name" value="PBP1_LacI_sugar_binding-like"/>
    <property type="match status" value="1"/>
</dbReference>
<dbReference type="SMART" id="SM00354">
    <property type="entry name" value="HTH_LACI"/>
    <property type="match status" value="1"/>
</dbReference>
<dbReference type="PRINTS" id="PR00036">
    <property type="entry name" value="HTHLACI"/>
</dbReference>
<evidence type="ECO:0000256" key="3">
    <source>
        <dbReference type="ARBA" id="ARBA00023163"/>
    </source>
</evidence>
<proteinExistence type="predicted"/>
<keyword evidence="6" id="KW-1185">Reference proteome</keyword>
<dbReference type="EMBL" id="BAAAPK010000003">
    <property type="protein sequence ID" value="GAA1686212.1"/>
    <property type="molecule type" value="Genomic_DNA"/>
</dbReference>
<dbReference type="Pfam" id="PF13377">
    <property type="entry name" value="Peripla_BP_3"/>
    <property type="match status" value="1"/>
</dbReference>
<name>A0ABN2HDR0_9MICO</name>
<evidence type="ECO:0000313" key="5">
    <source>
        <dbReference type="EMBL" id="GAA1686212.1"/>
    </source>
</evidence>
<dbReference type="PROSITE" id="PS00356">
    <property type="entry name" value="HTH_LACI_1"/>
    <property type="match status" value="1"/>
</dbReference>
<comment type="caution">
    <text evidence="5">The sequence shown here is derived from an EMBL/GenBank/DDBJ whole genome shotgun (WGS) entry which is preliminary data.</text>
</comment>
<dbReference type="Proteomes" id="UP001500596">
    <property type="component" value="Unassembled WGS sequence"/>
</dbReference>
<keyword evidence="3" id="KW-0804">Transcription</keyword>
<sequence length="361" mass="38254">MNATMHDVARVAGVSIKTVSNVINDYPHVRSATRDRVLTAIKELGYQPNLSARGLRSGKTGVIGLAIPSVREAYFAELADSIIRAAEKRGLGVVVDQTNQVRQHELDVVAGRRLRLTDGIVFSPVTIDESDAALLNVPFPLVILGESIFGGPTDHVTMHNVSSAKAAVEHLLSLGRRRIAVIGADDDEEANAFGSATLRVRGYHQALQAAGIPADPALVRPAGLWHHDTGAAATRSLIASGIPFDGLFALNDSLAIGALRALGEAGVRVPGDVAVIGFDNIDGTKYSIPSLSSVDPGREEIAEIAVEMLVERIGEKGERMPPRRIKPDFRIVGRESTGFPYVADVTDTDGIDESAAVPATA</sequence>
<dbReference type="CDD" id="cd01392">
    <property type="entry name" value="HTH_LacI"/>
    <property type="match status" value="1"/>
</dbReference>
<dbReference type="GO" id="GO:0003677">
    <property type="term" value="F:DNA binding"/>
    <property type="evidence" value="ECO:0007669"/>
    <property type="project" value="UniProtKB-KW"/>
</dbReference>
<dbReference type="RefSeq" id="WP_344056049.1">
    <property type="nucleotide sequence ID" value="NZ_BAAAPK010000003.1"/>
</dbReference>
<dbReference type="InterPro" id="IPR010982">
    <property type="entry name" value="Lambda_DNA-bd_dom_sf"/>
</dbReference>
<dbReference type="Pfam" id="PF00356">
    <property type="entry name" value="LacI"/>
    <property type="match status" value="1"/>
</dbReference>
<dbReference type="PANTHER" id="PTHR30146">
    <property type="entry name" value="LACI-RELATED TRANSCRIPTIONAL REPRESSOR"/>
    <property type="match status" value="1"/>
</dbReference>
<dbReference type="InterPro" id="IPR028082">
    <property type="entry name" value="Peripla_BP_I"/>
</dbReference>
<dbReference type="SUPFAM" id="SSF53822">
    <property type="entry name" value="Periplasmic binding protein-like I"/>
    <property type="match status" value="1"/>
</dbReference>
<evidence type="ECO:0000313" key="6">
    <source>
        <dbReference type="Proteomes" id="UP001500596"/>
    </source>
</evidence>
<evidence type="ECO:0000259" key="4">
    <source>
        <dbReference type="PROSITE" id="PS50932"/>
    </source>
</evidence>
<keyword evidence="1" id="KW-0805">Transcription regulation</keyword>
<dbReference type="Gene3D" id="1.10.260.40">
    <property type="entry name" value="lambda repressor-like DNA-binding domains"/>
    <property type="match status" value="1"/>
</dbReference>
<feature type="domain" description="HTH lacI-type" evidence="4">
    <location>
        <begin position="3"/>
        <end position="57"/>
    </location>
</feature>
<reference evidence="5 6" key="1">
    <citation type="journal article" date="2019" name="Int. J. Syst. Evol. Microbiol.">
        <title>The Global Catalogue of Microorganisms (GCM) 10K type strain sequencing project: providing services to taxonomists for standard genome sequencing and annotation.</title>
        <authorList>
            <consortium name="The Broad Institute Genomics Platform"/>
            <consortium name="The Broad Institute Genome Sequencing Center for Infectious Disease"/>
            <person name="Wu L."/>
            <person name="Ma J."/>
        </authorList>
    </citation>
    <scope>NUCLEOTIDE SEQUENCE [LARGE SCALE GENOMIC DNA]</scope>
    <source>
        <strain evidence="5 6">JCM 15575</strain>
    </source>
</reference>
<dbReference type="PROSITE" id="PS50932">
    <property type="entry name" value="HTH_LACI_2"/>
    <property type="match status" value="1"/>
</dbReference>
<dbReference type="Gene3D" id="3.40.50.2300">
    <property type="match status" value="2"/>
</dbReference>
<organism evidence="5 6">
    <name type="scientific">Microbacterium lacus</name>
    <dbReference type="NCBI Taxonomy" id="415217"/>
    <lineage>
        <taxon>Bacteria</taxon>
        <taxon>Bacillati</taxon>
        <taxon>Actinomycetota</taxon>
        <taxon>Actinomycetes</taxon>
        <taxon>Micrococcales</taxon>
        <taxon>Microbacteriaceae</taxon>
        <taxon>Microbacterium</taxon>
    </lineage>
</organism>
<dbReference type="PANTHER" id="PTHR30146:SF109">
    <property type="entry name" value="HTH-TYPE TRANSCRIPTIONAL REGULATOR GALS"/>
    <property type="match status" value="1"/>
</dbReference>
<dbReference type="SUPFAM" id="SSF47413">
    <property type="entry name" value="lambda repressor-like DNA-binding domains"/>
    <property type="match status" value="1"/>
</dbReference>